<feature type="domain" description="ISXO2-like transposase" evidence="2">
    <location>
        <begin position="186"/>
        <end position="357"/>
    </location>
</feature>
<keyword evidence="4" id="KW-1185">Reference proteome</keyword>
<dbReference type="OrthoDB" id="7355934at2"/>
<dbReference type="InterPro" id="IPR024445">
    <property type="entry name" value="Tnp_ISXO2-like"/>
</dbReference>
<sequence length="368" mass="41571">MATVRFLSAGEPRRCQQRVLVRFRRETTMPMFPVLIAGGHRHAHHPEPARAPRRHPGARACPVRRGRGGAARRTASRRASGRLDEAGRERGCPRCGGLDRQRWGRTRTDVQRYRCKGCGRTWSGLTGTAVERIHLRGQFLDTLKDMMGDAPRSCRKLAKALGVSRHTAWRWRMRVLASLPGDSREILGGLVEADETFQRESRKGSREWVRHLRAPQIHPAPPRLRWQDYGRKGPPQAVVRQYQMPLLGIADREGRTALLRMPDTKQPSIEAALLPRIAPDVFLLSDGAPQYGAIAKAAGLGYWMLVAGRRSRITPATYHLNTVNGLHARWKTFRRPFCGPATKNLDGYARWMLARAEGYLPAFRRLLG</sequence>
<evidence type="ECO:0000313" key="3">
    <source>
        <dbReference type="EMBL" id="TNC47714.1"/>
    </source>
</evidence>
<gene>
    <name evidence="3" type="ORF">FHG66_15965</name>
</gene>
<comment type="caution">
    <text evidence="3">The sequence shown here is derived from an EMBL/GenBank/DDBJ whole genome shotgun (WGS) entry which is preliminary data.</text>
</comment>
<evidence type="ECO:0000313" key="4">
    <source>
        <dbReference type="Proteomes" id="UP000305887"/>
    </source>
</evidence>
<accession>A0A5C4MQU2</accession>
<dbReference type="NCBIfam" id="NF033547">
    <property type="entry name" value="transpos_IS1595"/>
    <property type="match status" value="1"/>
</dbReference>
<evidence type="ECO:0000259" key="2">
    <source>
        <dbReference type="SMART" id="SM01126"/>
    </source>
</evidence>
<dbReference type="EMBL" id="VDFU01000023">
    <property type="protein sequence ID" value="TNC47714.1"/>
    <property type="molecule type" value="Genomic_DNA"/>
</dbReference>
<organism evidence="3 4">
    <name type="scientific">Rubellimicrobium rubrum</name>
    <dbReference type="NCBI Taxonomy" id="2585369"/>
    <lineage>
        <taxon>Bacteria</taxon>
        <taxon>Pseudomonadati</taxon>
        <taxon>Pseudomonadota</taxon>
        <taxon>Alphaproteobacteria</taxon>
        <taxon>Rhodobacterales</taxon>
        <taxon>Roseobacteraceae</taxon>
        <taxon>Rubellimicrobium</taxon>
    </lineage>
</organism>
<dbReference type="SMART" id="SM01126">
    <property type="entry name" value="DDE_Tnp_IS1595"/>
    <property type="match status" value="1"/>
</dbReference>
<evidence type="ECO:0000256" key="1">
    <source>
        <dbReference type="SAM" id="MobiDB-lite"/>
    </source>
</evidence>
<dbReference type="Proteomes" id="UP000305887">
    <property type="component" value="Unassembled WGS sequence"/>
</dbReference>
<reference evidence="3 4" key="1">
    <citation type="submission" date="2019-06" db="EMBL/GenBank/DDBJ databases">
        <title>YIM 131921 draft genome.</title>
        <authorList>
            <person name="Jiang L."/>
        </authorList>
    </citation>
    <scope>NUCLEOTIDE SEQUENCE [LARGE SCALE GENOMIC DNA]</scope>
    <source>
        <strain evidence="3 4">YIM 131921</strain>
    </source>
</reference>
<feature type="compositionally biased region" description="Basic residues" evidence="1">
    <location>
        <begin position="51"/>
        <end position="67"/>
    </location>
</feature>
<feature type="region of interest" description="Disordered" evidence="1">
    <location>
        <begin position="40"/>
        <end position="86"/>
    </location>
</feature>
<dbReference type="AlphaFoldDB" id="A0A5C4MQU2"/>
<name>A0A5C4MQU2_9RHOB</name>
<protein>
    <submittedName>
        <fullName evidence="3">IS1595 family transposase</fullName>
    </submittedName>
</protein>
<proteinExistence type="predicted"/>